<dbReference type="InterPro" id="IPR036390">
    <property type="entry name" value="WH_DNA-bd_sf"/>
</dbReference>
<feature type="domain" description="H15" evidence="2">
    <location>
        <begin position="79"/>
        <end position="152"/>
    </location>
</feature>
<feature type="compositionally biased region" description="Basic residues" evidence="1">
    <location>
        <begin position="183"/>
        <end position="206"/>
    </location>
</feature>
<protein>
    <recommendedName>
        <fullName evidence="2">H15 domain-containing protein</fullName>
    </recommendedName>
</protein>
<dbReference type="SUPFAM" id="SSF46785">
    <property type="entry name" value="Winged helix' DNA-binding domain"/>
    <property type="match status" value="1"/>
</dbReference>
<keyword evidence="3" id="KW-1185">Reference proteome</keyword>
<dbReference type="Gene3D" id="1.10.10.10">
    <property type="entry name" value="Winged helix-like DNA-binding domain superfamily/Winged helix DNA-binding domain"/>
    <property type="match status" value="1"/>
</dbReference>
<feature type="compositionally biased region" description="Basic residues" evidence="1">
    <location>
        <begin position="158"/>
        <end position="176"/>
    </location>
</feature>
<accession>A0A6J0TUG4</accession>
<name>A0A6J0TUG4_9SAUR</name>
<sequence length="226" mass="26199">MGSLNETPVIFSLPRIEYPDEGNSEQVSPYFSDSKMQENETFDEAQPSCSGLHLQTKSSSRTKSQETQKPPFPWKTLLPKRGISKLIFQVVASAEKRTGVSLQALKKSVVATGYDLEKRKNYFKRVLRALVAKGLLRKLTGHGLTGSYAISKMMMKVLKRRKRRRRRRRRKRKRQKQVIVNLKTKKAAKRRKRRRRKRSRRKKTKSKNSDSSGLCSQMPMTSSFHN</sequence>
<dbReference type="PROSITE" id="PS51504">
    <property type="entry name" value="H15"/>
    <property type="match status" value="1"/>
</dbReference>
<dbReference type="GO" id="GO:0006334">
    <property type="term" value="P:nucleosome assembly"/>
    <property type="evidence" value="ECO:0007669"/>
    <property type="project" value="InterPro"/>
</dbReference>
<gene>
    <name evidence="4" type="primary">LOC110079196</name>
</gene>
<reference evidence="4" key="1">
    <citation type="submission" date="2025-08" db="UniProtKB">
        <authorList>
            <consortium name="RefSeq"/>
        </authorList>
    </citation>
    <scope>IDENTIFICATION</scope>
</reference>
<dbReference type="AlphaFoldDB" id="A0A6J0TUG4"/>
<dbReference type="RefSeq" id="XP_020649734.2">
    <property type="nucleotide sequence ID" value="XM_020794075.2"/>
</dbReference>
<dbReference type="Proteomes" id="UP001652642">
    <property type="component" value="Chromosome 6"/>
</dbReference>
<dbReference type="InParanoid" id="A0A6J0TUG4"/>
<dbReference type="GO" id="GO:0003677">
    <property type="term" value="F:DNA binding"/>
    <property type="evidence" value="ECO:0007669"/>
    <property type="project" value="InterPro"/>
</dbReference>
<dbReference type="SMART" id="SM00526">
    <property type="entry name" value="H15"/>
    <property type="match status" value="1"/>
</dbReference>
<organism evidence="3 4">
    <name type="scientific">Pogona vitticeps</name>
    <name type="common">central bearded dragon</name>
    <dbReference type="NCBI Taxonomy" id="103695"/>
    <lineage>
        <taxon>Eukaryota</taxon>
        <taxon>Metazoa</taxon>
        <taxon>Chordata</taxon>
        <taxon>Craniata</taxon>
        <taxon>Vertebrata</taxon>
        <taxon>Euteleostomi</taxon>
        <taxon>Lepidosauria</taxon>
        <taxon>Squamata</taxon>
        <taxon>Bifurcata</taxon>
        <taxon>Unidentata</taxon>
        <taxon>Episquamata</taxon>
        <taxon>Toxicofera</taxon>
        <taxon>Iguania</taxon>
        <taxon>Acrodonta</taxon>
        <taxon>Agamidae</taxon>
        <taxon>Amphibolurinae</taxon>
        <taxon>Pogona</taxon>
    </lineage>
</organism>
<dbReference type="KEGG" id="pvt:110079196"/>
<feature type="region of interest" description="Disordered" evidence="1">
    <location>
        <begin position="158"/>
        <end position="226"/>
    </location>
</feature>
<evidence type="ECO:0000313" key="4">
    <source>
        <dbReference type="RefSeq" id="XP_020649734.2"/>
    </source>
</evidence>
<evidence type="ECO:0000313" key="3">
    <source>
        <dbReference type="Proteomes" id="UP001652642"/>
    </source>
</evidence>
<evidence type="ECO:0000259" key="2">
    <source>
        <dbReference type="PROSITE" id="PS51504"/>
    </source>
</evidence>
<dbReference type="InterPro" id="IPR005818">
    <property type="entry name" value="Histone_H1/H5_H15"/>
</dbReference>
<dbReference type="GO" id="GO:0000786">
    <property type="term" value="C:nucleosome"/>
    <property type="evidence" value="ECO:0007669"/>
    <property type="project" value="InterPro"/>
</dbReference>
<evidence type="ECO:0000256" key="1">
    <source>
        <dbReference type="SAM" id="MobiDB-lite"/>
    </source>
</evidence>
<dbReference type="InterPro" id="IPR036388">
    <property type="entry name" value="WH-like_DNA-bd_sf"/>
</dbReference>
<proteinExistence type="predicted"/>
<feature type="region of interest" description="Disordered" evidence="1">
    <location>
        <begin position="14"/>
        <end position="73"/>
    </location>
</feature>
<dbReference type="OrthoDB" id="10070184at2759"/>
<feature type="compositionally biased region" description="Polar residues" evidence="1">
    <location>
        <begin position="47"/>
        <end position="68"/>
    </location>
</feature>
<dbReference type="Pfam" id="PF00538">
    <property type="entry name" value="Linker_histone"/>
    <property type="match status" value="1"/>
</dbReference>
<dbReference type="GeneID" id="110079196"/>
<feature type="compositionally biased region" description="Polar residues" evidence="1">
    <location>
        <begin position="209"/>
        <end position="226"/>
    </location>
</feature>